<evidence type="ECO:0000313" key="6">
    <source>
        <dbReference type="EMBL" id="CAE8714875.1"/>
    </source>
</evidence>
<dbReference type="EMBL" id="CAJNNW010032681">
    <property type="protein sequence ID" value="CAE8714875.1"/>
    <property type="molecule type" value="Genomic_DNA"/>
</dbReference>
<dbReference type="GO" id="GO:0016020">
    <property type="term" value="C:membrane"/>
    <property type="evidence" value="ECO:0007669"/>
    <property type="project" value="UniProtKB-SubCell"/>
</dbReference>
<proteinExistence type="predicted"/>
<dbReference type="Pfam" id="PF05653">
    <property type="entry name" value="Mg_trans_NIPA"/>
    <property type="match status" value="1"/>
</dbReference>
<feature type="transmembrane region" description="Helical" evidence="5">
    <location>
        <begin position="228"/>
        <end position="246"/>
    </location>
</feature>
<dbReference type="InterPro" id="IPR008521">
    <property type="entry name" value="Mg_trans_NIPA"/>
</dbReference>
<reference evidence="6" key="1">
    <citation type="submission" date="2021-02" db="EMBL/GenBank/DDBJ databases">
        <authorList>
            <person name="Dougan E. K."/>
            <person name="Rhodes N."/>
            <person name="Thang M."/>
            <person name="Chan C."/>
        </authorList>
    </citation>
    <scope>NUCLEOTIDE SEQUENCE</scope>
</reference>
<keyword evidence="2 5" id="KW-0812">Transmembrane</keyword>
<feature type="transmembrane region" description="Helical" evidence="5">
    <location>
        <begin position="258"/>
        <end position="279"/>
    </location>
</feature>
<evidence type="ECO:0000313" key="7">
    <source>
        <dbReference type="Proteomes" id="UP000626109"/>
    </source>
</evidence>
<protein>
    <recommendedName>
        <fullName evidence="8">Magnesium transporter</fullName>
    </recommendedName>
</protein>
<accession>A0A813KSM4</accession>
<dbReference type="Proteomes" id="UP000626109">
    <property type="component" value="Unassembled WGS sequence"/>
</dbReference>
<dbReference type="AlphaFoldDB" id="A0A813KSM4"/>
<feature type="transmembrane region" description="Helical" evidence="5">
    <location>
        <begin position="109"/>
        <end position="133"/>
    </location>
</feature>
<comment type="subcellular location">
    <subcellularLocation>
        <location evidence="1">Membrane</location>
        <topology evidence="1">Multi-pass membrane protein</topology>
    </subcellularLocation>
</comment>
<comment type="caution">
    <text evidence="6">The sequence shown here is derived from an EMBL/GenBank/DDBJ whole genome shotgun (WGS) entry which is preliminary data.</text>
</comment>
<name>A0A813KSM4_POLGL</name>
<gene>
    <name evidence="6" type="ORF">PGLA2088_LOCUS38246</name>
</gene>
<keyword evidence="4 5" id="KW-0472">Membrane</keyword>
<evidence type="ECO:0008006" key="8">
    <source>
        <dbReference type="Google" id="ProtNLM"/>
    </source>
</evidence>
<keyword evidence="3 5" id="KW-1133">Transmembrane helix</keyword>
<organism evidence="6 7">
    <name type="scientific">Polarella glacialis</name>
    <name type="common">Dinoflagellate</name>
    <dbReference type="NCBI Taxonomy" id="89957"/>
    <lineage>
        <taxon>Eukaryota</taxon>
        <taxon>Sar</taxon>
        <taxon>Alveolata</taxon>
        <taxon>Dinophyceae</taxon>
        <taxon>Suessiales</taxon>
        <taxon>Suessiaceae</taxon>
        <taxon>Polarella</taxon>
    </lineage>
</organism>
<feature type="transmembrane region" description="Helical" evidence="5">
    <location>
        <begin position="42"/>
        <end position="63"/>
    </location>
</feature>
<sequence length="369" mass="39470">MSLLSLAALPSASLGSSPLRPSLRTALSTLLADGPSQEAGHWPLAVALTIVCAALTVTGMILQKKAVSAPQSVPEEGLRQPPRLGEMVCTPLWLMGFVFSVVLPVPLQIFTYGLAPMSLLAPLGSIHVLLNLAVTPWLLQERRQLCPDLPASLFILVGTGLTTTSGQHREVDYDFQDLLHLASDLPFLCALGFLVFVVLCSLAVMLTQRAQIEASAKERPDNPRIRDVLLPALVACGFGGIANIMLKCLGELIKEQAGVLKCGVCLLLAALPGAAQLNFINGGLRLYPQLVFFPIYSAILILVTTCFGLVFFQEYGSLLAHTGRLVVFILGVVFVCLGIVSFTMRRGDPVVPRVAVEMESSGEDKLLGT</sequence>
<feature type="transmembrane region" description="Helical" evidence="5">
    <location>
        <begin position="291"/>
        <end position="313"/>
    </location>
</feature>
<evidence type="ECO:0000256" key="1">
    <source>
        <dbReference type="ARBA" id="ARBA00004141"/>
    </source>
</evidence>
<dbReference type="PANTHER" id="PTHR12570:SF9">
    <property type="entry name" value="MAGNESIUM TRANSPORTER NIPA8-RELATED"/>
    <property type="match status" value="1"/>
</dbReference>
<feature type="transmembrane region" description="Helical" evidence="5">
    <location>
        <begin position="84"/>
        <end position="103"/>
    </location>
</feature>
<dbReference type="GO" id="GO:0015095">
    <property type="term" value="F:magnesium ion transmembrane transporter activity"/>
    <property type="evidence" value="ECO:0007669"/>
    <property type="project" value="InterPro"/>
</dbReference>
<evidence type="ECO:0000256" key="4">
    <source>
        <dbReference type="ARBA" id="ARBA00023136"/>
    </source>
</evidence>
<evidence type="ECO:0000256" key="5">
    <source>
        <dbReference type="SAM" id="Phobius"/>
    </source>
</evidence>
<dbReference type="PANTHER" id="PTHR12570">
    <property type="match status" value="1"/>
</dbReference>
<feature type="transmembrane region" description="Helical" evidence="5">
    <location>
        <begin position="185"/>
        <end position="207"/>
    </location>
</feature>
<evidence type="ECO:0000256" key="2">
    <source>
        <dbReference type="ARBA" id="ARBA00022692"/>
    </source>
</evidence>
<feature type="transmembrane region" description="Helical" evidence="5">
    <location>
        <begin position="325"/>
        <end position="344"/>
    </location>
</feature>
<evidence type="ECO:0000256" key="3">
    <source>
        <dbReference type="ARBA" id="ARBA00022989"/>
    </source>
</evidence>